<evidence type="ECO:0000256" key="1">
    <source>
        <dbReference type="ARBA" id="ARBA00004127"/>
    </source>
</evidence>
<evidence type="ECO:0000256" key="2">
    <source>
        <dbReference type="ARBA" id="ARBA00022692"/>
    </source>
</evidence>
<dbReference type="RefSeq" id="WP_092843536.1">
    <property type="nucleotide sequence ID" value="NZ_FOPY01000002.1"/>
</dbReference>
<keyword evidence="3 5" id="KW-1133">Transmembrane helix</keyword>
<keyword evidence="8" id="KW-1185">Reference proteome</keyword>
<dbReference type="STRING" id="442341.SAMN04487959_102256"/>
<comment type="subcellular location">
    <subcellularLocation>
        <location evidence="1">Endomembrane system</location>
        <topology evidence="1">Multi-pass membrane protein</topology>
    </subcellularLocation>
</comment>
<evidence type="ECO:0000313" key="7">
    <source>
        <dbReference type="EMBL" id="SFH30791.1"/>
    </source>
</evidence>
<keyword evidence="2 5" id="KW-0812">Transmembrane</keyword>
<keyword evidence="4 5" id="KW-0472">Membrane</keyword>
<dbReference type="GO" id="GO:0012505">
    <property type="term" value="C:endomembrane system"/>
    <property type="evidence" value="ECO:0007669"/>
    <property type="project" value="UniProtKB-SubCell"/>
</dbReference>
<evidence type="ECO:0000256" key="5">
    <source>
        <dbReference type="SAM" id="Phobius"/>
    </source>
</evidence>
<dbReference type="EMBL" id="FOPY01000002">
    <property type="protein sequence ID" value="SFH30791.1"/>
    <property type="molecule type" value="Genomic_DNA"/>
</dbReference>
<feature type="transmembrane region" description="Helical" evidence="5">
    <location>
        <begin position="32"/>
        <end position="52"/>
    </location>
</feature>
<sequence>MTQKTDTDTVKEASKTVQLASDQTVLASERTYASWLRTGCAALIAGLAVMRFMADVLNDWETRIITFLLIAFSIFCFLIATWRLRQLQKWLPRSEIPHLPFPMSAGLSAMLTMASLFALLALWQMNGQ</sequence>
<dbReference type="AlphaFoldDB" id="A0A1I2Z1C1"/>
<evidence type="ECO:0000259" key="6">
    <source>
        <dbReference type="Pfam" id="PF02656"/>
    </source>
</evidence>
<accession>A0A1I2Z1C1</accession>
<feature type="transmembrane region" description="Helical" evidence="5">
    <location>
        <begin position="64"/>
        <end position="84"/>
    </location>
</feature>
<evidence type="ECO:0000313" key="8">
    <source>
        <dbReference type="Proteomes" id="UP000199040"/>
    </source>
</evidence>
<organism evidence="7 8">
    <name type="scientific">Modicisalibacter xianhensis</name>
    <dbReference type="NCBI Taxonomy" id="442341"/>
    <lineage>
        <taxon>Bacteria</taxon>
        <taxon>Pseudomonadati</taxon>
        <taxon>Pseudomonadota</taxon>
        <taxon>Gammaproteobacteria</taxon>
        <taxon>Oceanospirillales</taxon>
        <taxon>Halomonadaceae</taxon>
        <taxon>Modicisalibacter</taxon>
    </lineage>
</organism>
<gene>
    <name evidence="7" type="ORF">SAMN04487959_102256</name>
</gene>
<feature type="domain" description="DUF202" evidence="6">
    <location>
        <begin position="24"/>
        <end position="89"/>
    </location>
</feature>
<dbReference type="Pfam" id="PF02656">
    <property type="entry name" value="DUF202"/>
    <property type="match status" value="1"/>
</dbReference>
<dbReference type="Proteomes" id="UP000199040">
    <property type="component" value="Unassembled WGS sequence"/>
</dbReference>
<evidence type="ECO:0000256" key="4">
    <source>
        <dbReference type="ARBA" id="ARBA00023136"/>
    </source>
</evidence>
<reference evidence="7 8" key="1">
    <citation type="submission" date="2016-10" db="EMBL/GenBank/DDBJ databases">
        <authorList>
            <person name="de Groot N.N."/>
        </authorList>
    </citation>
    <scope>NUCLEOTIDE SEQUENCE [LARGE SCALE GENOMIC DNA]</scope>
    <source>
        <strain evidence="7 8">CGMCC 1.6848</strain>
    </source>
</reference>
<dbReference type="InterPro" id="IPR003807">
    <property type="entry name" value="DUF202"/>
</dbReference>
<evidence type="ECO:0000256" key="3">
    <source>
        <dbReference type="ARBA" id="ARBA00022989"/>
    </source>
</evidence>
<feature type="transmembrane region" description="Helical" evidence="5">
    <location>
        <begin position="104"/>
        <end position="123"/>
    </location>
</feature>
<protein>
    <submittedName>
        <fullName evidence="7">Putative membrane protein</fullName>
    </submittedName>
</protein>
<name>A0A1I2Z1C1_9GAMM</name>
<proteinExistence type="predicted"/>